<dbReference type="HOGENOM" id="CLU_2623294_0_0_1"/>
<sequence>MDGPLKYDTYYKKECKRVPNKKVDLKYLYNSPNNINEFSNVAKLHTINDDKTMYLEDYIMILQEGYCKYCSKVYTHRF</sequence>
<comment type="caution">
    <text evidence="1">The sequence shown here is derived from an EMBL/GenBank/DDBJ whole genome shotgun (WGS) entry which is preliminary data.</text>
</comment>
<dbReference type="Proteomes" id="UP000022910">
    <property type="component" value="Unassembled WGS sequence"/>
</dbReference>
<accession>A0A015KYQ8</accession>
<dbReference type="OrthoDB" id="10445849at2759"/>
<gene>
    <name evidence="1" type="ORF">RirG_135680</name>
</gene>
<reference evidence="1 2" key="1">
    <citation type="submission" date="2014-02" db="EMBL/GenBank/DDBJ databases">
        <title>Single nucleus genome sequencing reveals high similarity among nuclei of an endomycorrhizal fungus.</title>
        <authorList>
            <person name="Lin K."/>
            <person name="Geurts R."/>
            <person name="Zhang Z."/>
            <person name="Limpens E."/>
            <person name="Saunders D.G."/>
            <person name="Mu D."/>
            <person name="Pang E."/>
            <person name="Cao H."/>
            <person name="Cha H."/>
            <person name="Lin T."/>
            <person name="Zhou Q."/>
            <person name="Shang Y."/>
            <person name="Li Y."/>
            <person name="Ivanov S."/>
            <person name="Sharma T."/>
            <person name="Velzen R.V."/>
            <person name="Ruijter N.D."/>
            <person name="Aanen D.K."/>
            <person name="Win J."/>
            <person name="Kamoun S."/>
            <person name="Bisseling T."/>
            <person name="Huang S."/>
        </authorList>
    </citation>
    <scope>NUCLEOTIDE SEQUENCE [LARGE SCALE GENOMIC DNA]</scope>
    <source>
        <strain evidence="2">DAOM197198w</strain>
    </source>
</reference>
<evidence type="ECO:0000313" key="1">
    <source>
        <dbReference type="EMBL" id="EXX65186.1"/>
    </source>
</evidence>
<evidence type="ECO:0000313" key="2">
    <source>
        <dbReference type="Proteomes" id="UP000022910"/>
    </source>
</evidence>
<keyword evidence="2" id="KW-1185">Reference proteome</keyword>
<organism evidence="1 2">
    <name type="scientific">Rhizophagus irregularis (strain DAOM 197198w)</name>
    <name type="common">Glomus intraradices</name>
    <dbReference type="NCBI Taxonomy" id="1432141"/>
    <lineage>
        <taxon>Eukaryota</taxon>
        <taxon>Fungi</taxon>
        <taxon>Fungi incertae sedis</taxon>
        <taxon>Mucoromycota</taxon>
        <taxon>Glomeromycotina</taxon>
        <taxon>Glomeromycetes</taxon>
        <taxon>Glomerales</taxon>
        <taxon>Glomeraceae</taxon>
        <taxon>Rhizophagus</taxon>
    </lineage>
</organism>
<dbReference type="AlphaFoldDB" id="A0A015KYQ8"/>
<proteinExistence type="predicted"/>
<protein>
    <submittedName>
        <fullName evidence="1">Uncharacterized protein</fullName>
    </submittedName>
</protein>
<name>A0A015KYQ8_RHIIW</name>
<dbReference type="EMBL" id="JEMT01022485">
    <property type="protein sequence ID" value="EXX65186.1"/>
    <property type="molecule type" value="Genomic_DNA"/>
</dbReference>